<dbReference type="EMBL" id="CP124855">
    <property type="protein sequence ID" value="WHF52610.1"/>
    <property type="molecule type" value="Genomic_DNA"/>
</dbReference>
<name>A0ABY8RF66_9FLAO</name>
<dbReference type="Gene3D" id="1.10.10.60">
    <property type="entry name" value="Homeodomain-like"/>
    <property type="match status" value="2"/>
</dbReference>
<dbReference type="PROSITE" id="PS01124">
    <property type="entry name" value="HTH_ARAC_FAMILY_2"/>
    <property type="match status" value="1"/>
</dbReference>
<dbReference type="PANTHER" id="PTHR43280">
    <property type="entry name" value="ARAC-FAMILY TRANSCRIPTIONAL REGULATOR"/>
    <property type="match status" value="1"/>
</dbReference>
<feature type="signal peptide" evidence="5">
    <location>
        <begin position="1"/>
        <end position="18"/>
    </location>
</feature>
<keyword evidence="8" id="KW-1185">Reference proteome</keyword>
<feature type="domain" description="HTH araC/xylS-type" evidence="6">
    <location>
        <begin position="472"/>
        <end position="564"/>
    </location>
</feature>
<protein>
    <submittedName>
        <fullName evidence="7">Helix-turn-helix transcriptional regulator</fullName>
    </submittedName>
</protein>
<keyword evidence="3" id="KW-0804">Transcription</keyword>
<keyword evidence="2" id="KW-0238">DNA-binding</keyword>
<proteinExistence type="predicted"/>
<keyword evidence="1" id="KW-0805">Transcription regulation</keyword>
<evidence type="ECO:0000256" key="5">
    <source>
        <dbReference type="SAM" id="SignalP"/>
    </source>
</evidence>
<evidence type="ECO:0000256" key="1">
    <source>
        <dbReference type="ARBA" id="ARBA00023015"/>
    </source>
</evidence>
<evidence type="ECO:0000256" key="3">
    <source>
        <dbReference type="ARBA" id="ARBA00023163"/>
    </source>
</evidence>
<evidence type="ECO:0000256" key="4">
    <source>
        <dbReference type="SAM" id="Phobius"/>
    </source>
</evidence>
<dbReference type="InterPro" id="IPR009057">
    <property type="entry name" value="Homeodomain-like_sf"/>
</dbReference>
<evidence type="ECO:0000256" key="2">
    <source>
        <dbReference type="ARBA" id="ARBA00023125"/>
    </source>
</evidence>
<reference evidence="7 8" key="1">
    <citation type="submission" date="2023-05" db="EMBL/GenBank/DDBJ databases">
        <title>Genomic insight into Chryseobacterium sp. wdc7 isolated forest soil (Gotjawal).</title>
        <authorList>
            <person name="Park S.-J."/>
        </authorList>
    </citation>
    <scope>NUCLEOTIDE SEQUENCE [LARGE SCALE GENOMIC DNA]</scope>
    <source>
        <strain evidence="8">wdc7</strain>
    </source>
</reference>
<evidence type="ECO:0000259" key="6">
    <source>
        <dbReference type="PROSITE" id="PS01124"/>
    </source>
</evidence>
<feature type="chain" id="PRO_5046055389" evidence="5">
    <location>
        <begin position="19"/>
        <end position="573"/>
    </location>
</feature>
<dbReference type="InterPro" id="IPR018060">
    <property type="entry name" value="HTH_AraC"/>
</dbReference>
<feature type="transmembrane region" description="Helical" evidence="4">
    <location>
        <begin position="379"/>
        <end position="399"/>
    </location>
</feature>
<dbReference type="Pfam" id="PF12833">
    <property type="entry name" value="HTH_18"/>
    <property type="match status" value="1"/>
</dbReference>
<organism evidence="7 8">
    <name type="scientific">Chryseobacterium gotjawalense</name>
    <dbReference type="NCBI Taxonomy" id="3042315"/>
    <lineage>
        <taxon>Bacteria</taxon>
        <taxon>Pseudomonadati</taxon>
        <taxon>Bacteroidota</taxon>
        <taxon>Flavobacteriia</taxon>
        <taxon>Flavobacteriales</taxon>
        <taxon>Weeksellaceae</taxon>
        <taxon>Chryseobacterium group</taxon>
        <taxon>Chryseobacterium</taxon>
    </lineage>
</organism>
<accession>A0ABY8RF66</accession>
<evidence type="ECO:0000313" key="8">
    <source>
        <dbReference type="Proteomes" id="UP001241656"/>
    </source>
</evidence>
<gene>
    <name evidence="7" type="ORF">QGN23_04860</name>
</gene>
<dbReference type="SMART" id="SM00342">
    <property type="entry name" value="HTH_ARAC"/>
    <property type="match status" value="1"/>
</dbReference>
<dbReference type="PANTHER" id="PTHR43280:SF2">
    <property type="entry name" value="HTH-TYPE TRANSCRIPTIONAL REGULATOR EXSA"/>
    <property type="match status" value="1"/>
</dbReference>
<keyword evidence="4" id="KW-0812">Transmembrane</keyword>
<sequence>MKKIVLFFLLHFSLNLCFSQSVKGFQIPDSLNKKTYKYLESAFNSTVKSDSKKRELYANSILLKGKKEKNETGISDGYQFLYRSKSDPSFLDSMIIISKKSQDFDNISIAYLLKGNHYYFTSDYSKSLNNYLLAKDFSKNNEYNYNVVNFNIGLLKLELGNYREAQKLFLGYKKYLDGEQLTDKIDYISCLYTIAYTYTKMDQLDLSDSFIRLGLEINSKLPPNDNYLNLLLTSGINQYKRKEYLQAQKTLENVSKQIKDHSYNTQNLALSEFYIGMSQYENKDYKFLDTFKKVDSLINKTKYLTSELRGLYPILIEHYKKLNDKEKQLFYIEHLLDFDRILNKNSHHLSTEINEKYDTPILLKEKEKLISDLNSKNTVLYWISGIIGSAVFILLFLYFKKSKKVKHYEEQAILLTKNSEPLITTIIEGKYIDENHDTGRVKNQISKTVLSEELLNSLYLKFESFETKKEFLNRNLNLDILAKEFETNRDYLSKAVKELKGKSFSQYVNELRITYLIEELKINPNLQKLTIAGIAEEAGFNNSETFTSAFKKITGTLPSYYLKALKEEHKRLS</sequence>
<evidence type="ECO:0000313" key="7">
    <source>
        <dbReference type="EMBL" id="WHF52610.1"/>
    </source>
</evidence>
<dbReference type="SUPFAM" id="SSF46689">
    <property type="entry name" value="Homeodomain-like"/>
    <property type="match status" value="1"/>
</dbReference>
<dbReference type="RefSeq" id="WP_282905885.1">
    <property type="nucleotide sequence ID" value="NZ_CP124855.1"/>
</dbReference>
<keyword evidence="5" id="KW-0732">Signal</keyword>
<dbReference type="SUPFAM" id="SSF48452">
    <property type="entry name" value="TPR-like"/>
    <property type="match status" value="1"/>
</dbReference>
<dbReference type="Gene3D" id="1.25.40.10">
    <property type="entry name" value="Tetratricopeptide repeat domain"/>
    <property type="match status" value="1"/>
</dbReference>
<keyword evidence="4" id="KW-0472">Membrane</keyword>
<dbReference type="Proteomes" id="UP001241656">
    <property type="component" value="Chromosome"/>
</dbReference>
<dbReference type="InterPro" id="IPR011990">
    <property type="entry name" value="TPR-like_helical_dom_sf"/>
</dbReference>
<keyword evidence="4" id="KW-1133">Transmembrane helix</keyword>